<dbReference type="SUPFAM" id="SSF46785">
    <property type="entry name" value="Winged helix' DNA-binding domain"/>
    <property type="match status" value="1"/>
</dbReference>
<accession>A0ABX0SFL7</accession>
<gene>
    <name evidence="5" type="ORF">FB473_001421</name>
</gene>
<keyword evidence="1" id="KW-0805">Transcription regulation</keyword>
<dbReference type="InterPro" id="IPR000835">
    <property type="entry name" value="HTH_MarR-typ"/>
</dbReference>
<evidence type="ECO:0000256" key="1">
    <source>
        <dbReference type="ARBA" id="ARBA00023015"/>
    </source>
</evidence>
<dbReference type="RefSeq" id="WP_167165970.1">
    <property type="nucleotide sequence ID" value="NZ_BAAAOO010000015.1"/>
</dbReference>
<proteinExistence type="predicted"/>
<comment type="caution">
    <text evidence="5">The sequence shown here is derived from an EMBL/GenBank/DDBJ whole genome shotgun (WGS) entry which is preliminary data.</text>
</comment>
<dbReference type="EMBL" id="JAAMOZ010000001">
    <property type="protein sequence ID" value="NIH56776.1"/>
    <property type="molecule type" value="Genomic_DNA"/>
</dbReference>
<organism evidence="5 6">
    <name type="scientific">Brooklawnia cerclae</name>
    <dbReference type="NCBI Taxonomy" id="349934"/>
    <lineage>
        <taxon>Bacteria</taxon>
        <taxon>Bacillati</taxon>
        <taxon>Actinomycetota</taxon>
        <taxon>Actinomycetes</taxon>
        <taxon>Propionibacteriales</taxon>
        <taxon>Propionibacteriaceae</taxon>
        <taxon>Brooklawnia</taxon>
    </lineage>
</organism>
<dbReference type="InterPro" id="IPR036390">
    <property type="entry name" value="WH_DNA-bd_sf"/>
</dbReference>
<dbReference type="Proteomes" id="UP000749311">
    <property type="component" value="Unassembled WGS sequence"/>
</dbReference>
<dbReference type="CDD" id="cd00090">
    <property type="entry name" value="HTH_ARSR"/>
    <property type="match status" value="1"/>
</dbReference>
<evidence type="ECO:0000313" key="6">
    <source>
        <dbReference type="Proteomes" id="UP000749311"/>
    </source>
</evidence>
<evidence type="ECO:0000313" key="5">
    <source>
        <dbReference type="EMBL" id="NIH56776.1"/>
    </source>
</evidence>
<keyword evidence="6" id="KW-1185">Reference proteome</keyword>
<dbReference type="SMART" id="SM00347">
    <property type="entry name" value="HTH_MARR"/>
    <property type="match status" value="1"/>
</dbReference>
<dbReference type="PANTHER" id="PTHR33164:SF43">
    <property type="entry name" value="HTH-TYPE TRANSCRIPTIONAL REPRESSOR YETL"/>
    <property type="match status" value="1"/>
</dbReference>
<dbReference type="Gene3D" id="1.10.10.10">
    <property type="entry name" value="Winged helix-like DNA-binding domain superfamily/Winged helix DNA-binding domain"/>
    <property type="match status" value="1"/>
</dbReference>
<dbReference type="PANTHER" id="PTHR33164">
    <property type="entry name" value="TRANSCRIPTIONAL REGULATOR, MARR FAMILY"/>
    <property type="match status" value="1"/>
</dbReference>
<evidence type="ECO:0000256" key="2">
    <source>
        <dbReference type="ARBA" id="ARBA00023125"/>
    </source>
</evidence>
<dbReference type="GO" id="GO:0003677">
    <property type="term" value="F:DNA binding"/>
    <property type="evidence" value="ECO:0007669"/>
    <property type="project" value="UniProtKB-KW"/>
</dbReference>
<reference evidence="5 6" key="1">
    <citation type="submission" date="2020-02" db="EMBL/GenBank/DDBJ databases">
        <title>Sequencing the genomes of 1000 actinobacteria strains.</title>
        <authorList>
            <person name="Klenk H.-P."/>
        </authorList>
    </citation>
    <scope>NUCLEOTIDE SEQUENCE [LARGE SCALE GENOMIC DNA]</scope>
    <source>
        <strain evidence="5 6">DSM 19609</strain>
    </source>
</reference>
<evidence type="ECO:0000256" key="3">
    <source>
        <dbReference type="ARBA" id="ARBA00023163"/>
    </source>
</evidence>
<name>A0ABX0SFL7_9ACTN</name>
<keyword evidence="3" id="KW-0804">Transcription</keyword>
<dbReference type="InterPro" id="IPR036388">
    <property type="entry name" value="WH-like_DNA-bd_sf"/>
</dbReference>
<dbReference type="InterPro" id="IPR011991">
    <property type="entry name" value="ArsR-like_HTH"/>
</dbReference>
<evidence type="ECO:0000259" key="4">
    <source>
        <dbReference type="PROSITE" id="PS50995"/>
    </source>
</evidence>
<dbReference type="Pfam" id="PF01047">
    <property type="entry name" value="MarR"/>
    <property type="match status" value="1"/>
</dbReference>
<dbReference type="InterPro" id="IPR023187">
    <property type="entry name" value="Tscrpt_reg_MarR-type_CS"/>
</dbReference>
<sequence length="150" mass="16415">MPQTPLSAPDEYAQLADLITSIARELRGLMTGVVPLTPQQVKVLRRVEQHPGDTPSEVADAVGIQRSNLSAALRVLEGEGLVERMSATENRREAHLWPTQQAAEELATLHAAWSAALRPLVGERTRELDATVEFLTHLNDSLADGRHRVG</sequence>
<dbReference type="PRINTS" id="PR00598">
    <property type="entry name" value="HTHMARR"/>
</dbReference>
<feature type="domain" description="HTH marR-type" evidence="4">
    <location>
        <begin position="12"/>
        <end position="144"/>
    </location>
</feature>
<dbReference type="InterPro" id="IPR039422">
    <property type="entry name" value="MarR/SlyA-like"/>
</dbReference>
<protein>
    <submittedName>
        <fullName evidence="5">DNA-binding MarR family transcriptional regulator</fullName>
    </submittedName>
</protein>
<dbReference type="PROSITE" id="PS50995">
    <property type="entry name" value="HTH_MARR_2"/>
    <property type="match status" value="1"/>
</dbReference>
<dbReference type="PROSITE" id="PS01117">
    <property type="entry name" value="HTH_MARR_1"/>
    <property type="match status" value="1"/>
</dbReference>
<keyword evidence="2 5" id="KW-0238">DNA-binding</keyword>